<reference evidence="1 3" key="2">
    <citation type="submission" date="2018-11" db="EMBL/GenBank/DDBJ databases">
        <authorList>
            <consortium name="Pathogen Informatics"/>
        </authorList>
    </citation>
    <scope>NUCLEOTIDE SEQUENCE [LARGE SCALE GENOMIC DNA]</scope>
</reference>
<dbReference type="SMART" id="SM00028">
    <property type="entry name" value="TPR"/>
    <property type="match status" value="2"/>
</dbReference>
<dbReference type="GO" id="GO:0030544">
    <property type="term" value="F:Hsp70 protein binding"/>
    <property type="evidence" value="ECO:0007669"/>
    <property type="project" value="TreeGrafter"/>
</dbReference>
<dbReference type="CDD" id="cd21377">
    <property type="entry name" value="CTWD_Cns1-like"/>
    <property type="match status" value="1"/>
</dbReference>
<dbReference type="GO" id="GO:0051879">
    <property type="term" value="F:Hsp90 protein binding"/>
    <property type="evidence" value="ECO:0007669"/>
    <property type="project" value="TreeGrafter"/>
</dbReference>
<dbReference type="GO" id="GO:0006457">
    <property type="term" value="P:protein folding"/>
    <property type="evidence" value="ECO:0007669"/>
    <property type="project" value="TreeGrafter"/>
</dbReference>
<dbReference type="PANTHER" id="PTHR46035">
    <property type="entry name" value="TETRATRICOPEPTIDE REPEAT PROTEIN 4"/>
    <property type="match status" value="1"/>
</dbReference>
<dbReference type="GO" id="GO:0005634">
    <property type="term" value="C:nucleus"/>
    <property type="evidence" value="ECO:0007669"/>
    <property type="project" value="TreeGrafter"/>
</dbReference>
<dbReference type="AlphaFoldDB" id="A0A0N4UAW4"/>
<dbReference type="OrthoDB" id="420195at2759"/>
<organism evidence="2 4">
    <name type="scientific">Dracunculus medinensis</name>
    <name type="common">Guinea worm</name>
    <dbReference type="NCBI Taxonomy" id="318479"/>
    <lineage>
        <taxon>Eukaryota</taxon>
        <taxon>Metazoa</taxon>
        <taxon>Ecdysozoa</taxon>
        <taxon>Nematoda</taxon>
        <taxon>Chromadorea</taxon>
        <taxon>Rhabditida</taxon>
        <taxon>Spirurina</taxon>
        <taxon>Dracunculoidea</taxon>
        <taxon>Dracunculidae</taxon>
        <taxon>Dracunculus</taxon>
    </lineage>
</organism>
<sequence>MEKKRNAMSDVERAQLARKLDEDLDLFIEELAKNKVFLIKKEKEDVDKKEFDFDDWCKDIDQHPAFMTDLKFNENGEYSEAVQALQALKYDEDESEDKIVLAQQYKDEGNKHFEHKKYRWAKDCYSNGINLSCSDRPINSILFSNRAAAEKYLGNYRSAIRDCAFALRFDPQNHKNADDKLSFLYLMVTMKQREEYINRINGLKIEAKNWALIEDRDSRKLKAKMKEENIAKSKLLVALASRGVNLSPKIDFSDVQSFEWSHLEIKLPAVEMPQRVYVDDSNILYWPILIVYPEFSFTDLLTDCCEEAILADVISPVFKESDERRLPSFNVADVHFFLSLTFPEGDIVEVFPTATILEILRTKDFVIKQGLPTIYVIFCLVSLMNN</sequence>
<proteinExistence type="predicted"/>
<accession>A0A0N4UAW4</accession>
<dbReference type="GO" id="GO:0005829">
    <property type="term" value="C:cytosol"/>
    <property type="evidence" value="ECO:0007669"/>
    <property type="project" value="TreeGrafter"/>
</dbReference>
<name>A0A0N4UAW4_DRAME</name>
<dbReference type="WBParaSite" id="DME_0000431701-mRNA-1">
    <property type="protein sequence ID" value="DME_0000431701-mRNA-1"/>
    <property type="gene ID" value="DME_0000431701"/>
</dbReference>
<protein>
    <submittedName>
        <fullName evidence="4">TPR_REGION domain-containing protein</fullName>
    </submittedName>
</protein>
<dbReference type="Gene3D" id="1.25.40.10">
    <property type="entry name" value="Tetratricopeptide repeat domain"/>
    <property type="match status" value="1"/>
</dbReference>
<reference evidence="4" key="1">
    <citation type="submission" date="2016-04" db="UniProtKB">
        <authorList>
            <consortium name="WormBaseParasite"/>
        </authorList>
    </citation>
    <scope>IDENTIFICATION</scope>
</reference>
<dbReference type="SUPFAM" id="SSF48452">
    <property type="entry name" value="TPR-like"/>
    <property type="match status" value="1"/>
</dbReference>
<evidence type="ECO:0000313" key="1">
    <source>
        <dbReference type="EMBL" id="VDN58227.1"/>
    </source>
</evidence>
<dbReference type="InterPro" id="IPR019734">
    <property type="entry name" value="TPR_rpt"/>
</dbReference>
<dbReference type="Proteomes" id="UP000274756">
    <property type="component" value="Unassembled WGS sequence"/>
</dbReference>
<evidence type="ECO:0000313" key="4">
    <source>
        <dbReference type="WBParaSite" id="DME_0000431701-mRNA-1"/>
    </source>
</evidence>
<evidence type="ECO:0000313" key="2">
    <source>
        <dbReference type="Proteomes" id="UP000038040"/>
    </source>
</evidence>
<dbReference type="STRING" id="318479.A0A0N4UAW4"/>
<dbReference type="EMBL" id="UYYG01001166">
    <property type="protein sequence ID" value="VDN58227.1"/>
    <property type="molecule type" value="Genomic_DNA"/>
</dbReference>
<dbReference type="PANTHER" id="PTHR46035:SF1">
    <property type="entry name" value="TETRATRICOPEPTIDE REPEAT PROTEIN 4"/>
    <property type="match status" value="1"/>
</dbReference>
<keyword evidence="3" id="KW-1185">Reference proteome</keyword>
<evidence type="ECO:0000313" key="3">
    <source>
        <dbReference type="Proteomes" id="UP000274756"/>
    </source>
</evidence>
<dbReference type="Proteomes" id="UP000038040">
    <property type="component" value="Unplaced"/>
</dbReference>
<gene>
    <name evidence="1" type="ORF">DME_LOCUS8200</name>
</gene>
<dbReference type="InterPro" id="IPR011990">
    <property type="entry name" value="TPR-like_helical_dom_sf"/>
</dbReference>